<feature type="compositionally biased region" description="Basic residues" evidence="1">
    <location>
        <begin position="1"/>
        <end position="10"/>
    </location>
</feature>
<feature type="compositionally biased region" description="Basic and acidic residues" evidence="1">
    <location>
        <begin position="163"/>
        <end position="173"/>
    </location>
</feature>
<evidence type="ECO:0000313" key="2">
    <source>
        <dbReference type="EMBL" id="OMH84693.1"/>
    </source>
</evidence>
<feature type="region of interest" description="Disordered" evidence="1">
    <location>
        <begin position="150"/>
        <end position="237"/>
    </location>
</feature>
<feature type="compositionally biased region" description="Low complexity" evidence="1">
    <location>
        <begin position="320"/>
        <end position="338"/>
    </location>
</feature>
<dbReference type="Proteomes" id="UP000188320">
    <property type="component" value="Unassembled WGS sequence"/>
</dbReference>
<comment type="caution">
    <text evidence="2">The sequence shown here is derived from an EMBL/GenBank/DDBJ whole genome shotgun (WGS) entry which is preliminary data.</text>
</comment>
<name>A0A1R1PUU4_ZANCU</name>
<evidence type="ECO:0000256" key="1">
    <source>
        <dbReference type="SAM" id="MobiDB-lite"/>
    </source>
</evidence>
<feature type="region of interest" description="Disordered" evidence="1">
    <location>
        <begin position="251"/>
        <end position="278"/>
    </location>
</feature>
<feature type="compositionally biased region" description="Polar residues" evidence="1">
    <location>
        <begin position="304"/>
        <end position="315"/>
    </location>
</feature>
<reference evidence="3" key="1">
    <citation type="submission" date="2017-01" db="EMBL/GenBank/DDBJ databases">
        <authorList>
            <person name="Wang Y."/>
            <person name="White M."/>
            <person name="Kvist S."/>
            <person name="Moncalvo J.-M."/>
        </authorList>
    </citation>
    <scope>NUCLEOTIDE SEQUENCE [LARGE SCALE GENOMIC DNA]</scope>
    <source>
        <strain evidence="3">COL-18-3</strain>
    </source>
</reference>
<feature type="region of interest" description="Disordered" evidence="1">
    <location>
        <begin position="86"/>
        <end position="120"/>
    </location>
</feature>
<feature type="compositionally biased region" description="Acidic residues" evidence="1">
    <location>
        <begin position="347"/>
        <end position="357"/>
    </location>
</feature>
<protein>
    <submittedName>
        <fullName evidence="2">Uncharacterized protein</fullName>
    </submittedName>
</protein>
<dbReference type="AlphaFoldDB" id="A0A1R1PUU4"/>
<evidence type="ECO:0000313" key="3">
    <source>
        <dbReference type="Proteomes" id="UP000188320"/>
    </source>
</evidence>
<gene>
    <name evidence="2" type="ORF">AX774_g1773</name>
</gene>
<proteinExistence type="predicted"/>
<feature type="compositionally biased region" description="Basic and acidic residues" evidence="1">
    <location>
        <begin position="96"/>
        <end position="105"/>
    </location>
</feature>
<sequence>MAVFRSKRGSSHSSMGSISNGYGGDSGNEIHSRRSTDTSRDSSITGANIKNDSRGVVGYLRDNASSNIHALNLRISGLMSNIRGFNPVRSASPDTESTKRGDVFLKGRSGGRRSSEDIDDLLLSSNSSDAYTSDCMHGKGDSYKFIRSSSATSDGASKGFLNRTEKHEGKAETAKTVYSKFKTPTKQSIARKAKSTMKQPEKFDLRGGGSIPQFDPSGHIKSSSSESMSSKSGNNHAVDTLSEASGYCFVEENDQAHPETKDQQTSSKQGPGSTLGNLKSTEAFKELVCSLPNLNVGLSEISVPKSQSNTHTSPTKVVASPSTNSNDSNKKSSLTSSTLEKKPPVIDDGDKDIDTEEFGVVPEASS</sequence>
<organism evidence="2 3">
    <name type="scientific">Zancudomyces culisetae</name>
    <name type="common">Gut fungus</name>
    <name type="synonym">Smittium culisetae</name>
    <dbReference type="NCBI Taxonomy" id="1213189"/>
    <lineage>
        <taxon>Eukaryota</taxon>
        <taxon>Fungi</taxon>
        <taxon>Fungi incertae sedis</taxon>
        <taxon>Zoopagomycota</taxon>
        <taxon>Kickxellomycotina</taxon>
        <taxon>Harpellomycetes</taxon>
        <taxon>Harpellales</taxon>
        <taxon>Legeriomycetaceae</taxon>
        <taxon>Zancudomyces</taxon>
    </lineage>
</organism>
<feature type="compositionally biased region" description="Polar residues" evidence="1">
    <location>
        <begin position="263"/>
        <end position="278"/>
    </location>
</feature>
<dbReference type="EMBL" id="LSSK01000163">
    <property type="protein sequence ID" value="OMH84693.1"/>
    <property type="molecule type" value="Genomic_DNA"/>
</dbReference>
<feature type="region of interest" description="Disordered" evidence="1">
    <location>
        <begin position="302"/>
        <end position="366"/>
    </location>
</feature>
<feature type="region of interest" description="Disordered" evidence="1">
    <location>
        <begin position="1"/>
        <end position="48"/>
    </location>
</feature>
<feature type="compositionally biased region" description="Low complexity" evidence="1">
    <location>
        <begin position="221"/>
        <end position="232"/>
    </location>
</feature>
<accession>A0A1R1PUU4</accession>
<keyword evidence="3" id="KW-1185">Reference proteome</keyword>
<feature type="compositionally biased region" description="Low complexity" evidence="1">
    <location>
        <begin position="11"/>
        <end position="20"/>
    </location>
</feature>
<feature type="compositionally biased region" description="Basic and acidic residues" evidence="1">
    <location>
        <begin position="28"/>
        <end position="40"/>
    </location>
</feature>